<keyword evidence="1" id="KW-0479">Metal-binding</keyword>
<dbReference type="InterPro" id="IPR007219">
    <property type="entry name" value="XnlR_reg_dom"/>
</dbReference>
<dbReference type="GO" id="GO:0008270">
    <property type="term" value="F:zinc ion binding"/>
    <property type="evidence" value="ECO:0007669"/>
    <property type="project" value="InterPro"/>
</dbReference>
<evidence type="ECO:0000313" key="6">
    <source>
        <dbReference type="Proteomes" id="UP001270362"/>
    </source>
</evidence>
<comment type="caution">
    <text evidence="5">The sequence shown here is derived from an EMBL/GenBank/DDBJ whole genome shotgun (WGS) entry which is preliminary data.</text>
</comment>
<dbReference type="PROSITE" id="PS50048">
    <property type="entry name" value="ZN2_CY6_FUNGAL_2"/>
    <property type="match status" value="1"/>
</dbReference>
<evidence type="ECO:0000256" key="1">
    <source>
        <dbReference type="ARBA" id="ARBA00022723"/>
    </source>
</evidence>
<feature type="domain" description="Zn(2)-C6 fungal-type" evidence="4">
    <location>
        <begin position="18"/>
        <end position="40"/>
    </location>
</feature>
<dbReference type="AlphaFoldDB" id="A0AAE0X5U8"/>
<dbReference type="SMART" id="SM00066">
    <property type="entry name" value="GAL4"/>
    <property type="match status" value="1"/>
</dbReference>
<proteinExistence type="predicted"/>
<evidence type="ECO:0000256" key="2">
    <source>
        <dbReference type="ARBA" id="ARBA00023242"/>
    </source>
</evidence>
<dbReference type="CDD" id="cd00067">
    <property type="entry name" value="GAL4"/>
    <property type="match status" value="1"/>
</dbReference>
<name>A0AAE0X5U8_9PEZI</name>
<feature type="region of interest" description="Disordered" evidence="3">
    <location>
        <begin position="706"/>
        <end position="740"/>
    </location>
</feature>
<accession>A0AAE0X5U8</accession>
<dbReference type="GO" id="GO:0006351">
    <property type="term" value="P:DNA-templated transcription"/>
    <property type="evidence" value="ECO:0007669"/>
    <property type="project" value="InterPro"/>
</dbReference>
<keyword evidence="6" id="KW-1185">Reference proteome</keyword>
<dbReference type="PANTHER" id="PTHR47425:SF2">
    <property type="entry name" value="FARB-RELATED"/>
    <property type="match status" value="1"/>
</dbReference>
<evidence type="ECO:0000313" key="5">
    <source>
        <dbReference type="EMBL" id="KAK3685493.1"/>
    </source>
</evidence>
<dbReference type="InterPro" id="IPR001138">
    <property type="entry name" value="Zn2Cys6_DnaBD"/>
</dbReference>
<protein>
    <submittedName>
        <fullName evidence="5">Cutinase transcription factor 1 beta</fullName>
    </submittedName>
</protein>
<dbReference type="Pfam" id="PF00172">
    <property type="entry name" value="Zn_clus"/>
    <property type="match status" value="1"/>
</dbReference>
<reference evidence="5" key="1">
    <citation type="journal article" date="2023" name="Mol. Phylogenet. Evol.">
        <title>Genome-scale phylogeny and comparative genomics of the fungal order Sordariales.</title>
        <authorList>
            <person name="Hensen N."/>
            <person name="Bonometti L."/>
            <person name="Westerberg I."/>
            <person name="Brannstrom I.O."/>
            <person name="Guillou S."/>
            <person name="Cros-Aarteil S."/>
            <person name="Calhoun S."/>
            <person name="Haridas S."/>
            <person name="Kuo A."/>
            <person name="Mondo S."/>
            <person name="Pangilinan J."/>
            <person name="Riley R."/>
            <person name="LaButti K."/>
            <person name="Andreopoulos B."/>
            <person name="Lipzen A."/>
            <person name="Chen C."/>
            <person name="Yan M."/>
            <person name="Daum C."/>
            <person name="Ng V."/>
            <person name="Clum A."/>
            <person name="Steindorff A."/>
            <person name="Ohm R.A."/>
            <person name="Martin F."/>
            <person name="Silar P."/>
            <person name="Natvig D.O."/>
            <person name="Lalanne C."/>
            <person name="Gautier V."/>
            <person name="Ament-Velasquez S.L."/>
            <person name="Kruys A."/>
            <person name="Hutchinson M.I."/>
            <person name="Powell A.J."/>
            <person name="Barry K."/>
            <person name="Miller A.N."/>
            <person name="Grigoriev I.V."/>
            <person name="Debuchy R."/>
            <person name="Gladieux P."/>
            <person name="Hiltunen Thoren M."/>
            <person name="Johannesson H."/>
        </authorList>
    </citation>
    <scope>NUCLEOTIDE SEQUENCE</scope>
    <source>
        <strain evidence="5">CBS 314.62</strain>
    </source>
</reference>
<evidence type="ECO:0000256" key="3">
    <source>
        <dbReference type="SAM" id="MobiDB-lite"/>
    </source>
</evidence>
<keyword evidence="2" id="KW-0539">Nucleus</keyword>
<feature type="compositionally biased region" description="Basic and acidic residues" evidence="3">
    <location>
        <begin position="715"/>
        <end position="729"/>
    </location>
</feature>
<gene>
    <name evidence="5" type="ORF">B0T22DRAFT_500355</name>
</gene>
<feature type="compositionally biased region" description="Basic residues" evidence="3">
    <location>
        <begin position="643"/>
        <end position="653"/>
    </location>
</feature>
<dbReference type="CDD" id="cd12148">
    <property type="entry name" value="fungal_TF_MHR"/>
    <property type="match status" value="1"/>
</dbReference>
<dbReference type="PANTHER" id="PTHR47425">
    <property type="entry name" value="FARB-RELATED"/>
    <property type="match status" value="1"/>
</dbReference>
<dbReference type="Pfam" id="PF04082">
    <property type="entry name" value="Fungal_trans"/>
    <property type="match status" value="1"/>
</dbReference>
<dbReference type="Proteomes" id="UP001270362">
    <property type="component" value="Unassembled WGS sequence"/>
</dbReference>
<reference evidence="5" key="2">
    <citation type="submission" date="2023-06" db="EMBL/GenBank/DDBJ databases">
        <authorList>
            <consortium name="Lawrence Berkeley National Laboratory"/>
            <person name="Haridas S."/>
            <person name="Hensen N."/>
            <person name="Bonometti L."/>
            <person name="Westerberg I."/>
            <person name="Brannstrom I.O."/>
            <person name="Guillou S."/>
            <person name="Cros-Aarteil S."/>
            <person name="Calhoun S."/>
            <person name="Kuo A."/>
            <person name="Mondo S."/>
            <person name="Pangilinan J."/>
            <person name="Riley R."/>
            <person name="Labutti K."/>
            <person name="Andreopoulos B."/>
            <person name="Lipzen A."/>
            <person name="Chen C."/>
            <person name="Yanf M."/>
            <person name="Daum C."/>
            <person name="Ng V."/>
            <person name="Clum A."/>
            <person name="Steindorff A."/>
            <person name="Ohm R."/>
            <person name="Martin F."/>
            <person name="Silar P."/>
            <person name="Natvig D."/>
            <person name="Lalanne C."/>
            <person name="Gautier V."/>
            <person name="Ament-Velasquez S.L."/>
            <person name="Kruys A."/>
            <person name="Hutchinson M.I."/>
            <person name="Powell A.J."/>
            <person name="Barry K."/>
            <person name="Miller A.N."/>
            <person name="Grigoriev I.V."/>
            <person name="Debuchy R."/>
            <person name="Gladieux P."/>
            <person name="Thoren M.H."/>
            <person name="Johannesson H."/>
        </authorList>
    </citation>
    <scope>NUCLEOTIDE SEQUENCE</scope>
    <source>
        <strain evidence="5">CBS 314.62</strain>
    </source>
</reference>
<organism evidence="5 6">
    <name type="scientific">Podospora appendiculata</name>
    <dbReference type="NCBI Taxonomy" id="314037"/>
    <lineage>
        <taxon>Eukaryota</taxon>
        <taxon>Fungi</taxon>
        <taxon>Dikarya</taxon>
        <taxon>Ascomycota</taxon>
        <taxon>Pezizomycotina</taxon>
        <taxon>Sordariomycetes</taxon>
        <taxon>Sordariomycetidae</taxon>
        <taxon>Sordariales</taxon>
        <taxon>Podosporaceae</taxon>
        <taxon>Podospora</taxon>
    </lineage>
</organism>
<dbReference type="InterPro" id="IPR036864">
    <property type="entry name" value="Zn2-C6_fun-type_DNA-bd_sf"/>
</dbReference>
<evidence type="ECO:0000259" key="4">
    <source>
        <dbReference type="PROSITE" id="PS50048"/>
    </source>
</evidence>
<dbReference type="SMART" id="SM00906">
    <property type="entry name" value="Fungal_trans"/>
    <property type="match status" value="1"/>
</dbReference>
<sequence length="832" mass="92495">MDTGLGGAKVTKRRAARACTSCRARKVRCDVVEGAPCGNCRWDDVHKLAADEGFVDATASFSHGKTSLSPIQEHRSSQEHALTSPLLFSRKHHFPPRPPMVGPSSILAEAVSARAPNPVNITSADLAGRGGLGIGTHFPAGQAPHLYQQIHGFLPSPIAPPIALPRFIKPLPDKLSAEDARFLAQKGALTLPLRQLEAALLKAFVEYVYPYMPLIDLHEFLNAINCEDGSEGTVSLFLYQSIMFVSAAFVDVKALQDAGFPNKRKARKAFFAKTRLLYDFDYEPDRLVLVQALLFMTYWYETPDDQKDTWHWMGVAISLAHTIGLHRNPARTTLTPQKQSLWKRIWWSCFMRDRLVALGMRRPTRIKDEDFDVPMLVLADFDIKSLPNNNQLLGPDCAVARDMEMQRQLALMCIEKAKLTIIISHMLKVQYSVLSRDGIRPEATTSSTMMLFPNKTLDNLGGVQEVDVELTNWYRDLPICCQRREVTLEEVGEGRSTLAVHRSLLHMIYYTTISALHRPQYLPPSPQHAQTATIQNQDVARARVRNAAEQITRMAGQLHRFQLERFLPTTGVTVLLPACIIHLLDMRGPEPTAARAKEGFQMCMQVMQKLREPYAAADFASGFLEAAHRKSNTGAAPIQQNQQHHHQSQKVRGKVVGSDFNLSPVAPESLPRTPPPENAPYMNATEASLYHQNRTYVAADIDGNQTLVHGQSTPHSDRDQGHESEREGRSASGTMSPYTNEPAMFDGVSMDARPDETAPLWSAMASGENIDFSQWLQFPAEGLNNSDEVFISYGSGGTDNTGSLGNHSVEWMEPQQQQQQYEGSAIGELGAI</sequence>
<dbReference type="SUPFAM" id="SSF57701">
    <property type="entry name" value="Zn2/Cys6 DNA-binding domain"/>
    <property type="match status" value="1"/>
</dbReference>
<dbReference type="InterPro" id="IPR052761">
    <property type="entry name" value="Fungal_Detox/Toxin_TFs"/>
</dbReference>
<dbReference type="GO" id="GO:0003677">
    <property type="term" value="F:DNA binding"/>
    <property type="evidence" value="ECO:0007669"/>
    <property type="project" value="InterPro"/>
</dbReference>
<dbReference type="Gene3D" id="4.10.240.10">
    <property type="entry name" value="Zn(2)-C6 fungal-type DNA-binding domain"/>
    <property type="match status" value="1"/>
</dbReference>
<feature type="region of interest" description="Disordered" evidence="3">
    <location>
        <begin position="630"/>
        <end position="682"/>
    </location>
</feature>
<dbReference type="GO" id="GO:0000981">
    <property type="term" value="F:DNA-binding transcription factor activity, RNA polymerase II-specific"/>
    <property type="evidence" value="ECO:0007669"/>
    <property type="project" value="InterPro"/>
</dbReference>
<dbReference type="EMBL" id="JAULSO010000003">
    <property type="protein sequence ID" value="KAK3685493.1"/>
    <property type="molecule type" value="Genomic_DNA"/>
</dbReference>